<gene>
    <name evidence="1" type="ORF">UFOVP338_51</name>
</gene>
<organism evidence="1">
    <name type="scientific">uncultured Caudovirales phage</name>
    <dbReference type="NCBI Taxonomy" id="2100421"/>
    <lineage>
        <taxon>Viruses</taxon>
        <taxon>Duplodnaviria</taxon>
        <taxon>Heunggongvirae</taxon>
        <taxon>Uroviricota</taxon>
        <taxon>Caudoviricetes</taxon>
        <taxon>Peduoviridae</taxon>
        <taxon>Maltschvirus</taxon>
        <taxon>Maltschvirus maltsch</taxon>
    </lineage>
</organism>
<protein>
    <submittedName>
        <fullName evidence="1">Uncharacterized protein</fullName>
    </submittedName>
</protein>
<name>A0A6J5LY54_9CAUD</name>
<dbReference type="EMBL" id="LR796351">
    <property type="protein sequence ID" value="CAB4139524.1"/>
    <property type="molecule type" value="Genomic_DNA"/>
</dbReference>
<accession>A0A6J5LY54</accession>
<reference evidence="1" key="1">
    <citation type="submission" date="2020-04" db="EMBL/GenBank/DDBJ databases">
        <authorList>
            <person name="Chiriac C."/>
            <person name="Salcher M."/>
            <person name="Ghai R."/>
            <person name="Kavagutti S V."/>
        </authorList>
    </citation>
    <scope>NUCLEOTIDE SEQUENCE</scope>
</reference>
<sequence>MKTHVIMFSVRFETETDRVATLAEIEALEVIMNRALQRDGKVIATAKLARNETADWTAYGLINQHLVQKEDNKN</sequence>
<evidence type="ECO:0000313" key="1">
    <source>
        <dbReference type="EMBL" id="CAB4139524.1"/>
    </source>
</evidence>
<proteinExistence type="predicted"/>